<feature type="region of interest" description="Disordered" evidence="8">
    <location>
        <begin position="1"/>
        <end position="22"/>
    </location>
</feature>
<dbReference type="EC" id="3.1.1.-" evidence="6"/>
<accession>A0AAD5P8S5</accession>
<keyword evidence="11" id="KW-1185">Reference proteome</keyword>
<dbReference type="SUPFAM" id="SSF53474">
    <property type="entry name" value="alpha/beta-Hydrolases"/>
    <property type="match status" value="1"/>
</dbReference>
<feature type="active site" evidence="7">
    <location>
        <position position="206"/>
    </location>
</feature>
<reference evidence="10" key="1">
    <citation type="journal article" date="2022" name="IScience">
        <title>Evolution of zygomycete secretomes and the origins of terrestrial fungal ecologies.</title>
        <authorList>
            <person name="Chang Y."/>
            <person name="Wang Y."/>
            <person name="Mondo S."/>
            <person name="Ahrendt S."/>
            <person name="Andreopoulos W."/>
            <person name="Barry K."/>
            <person name="Beard J."/>
            <person name="Benny G.L."/>
            <person name="Blankenship S."/>
            <person name="Bonito G."/>
            <person name="Cuomo C."/>
            <person name="Desiro A."/>
            <person name="Gervers K.A."/>
            <person name="Hundley H."/>
            <person name="Kuo A."/>
            <person name="LaButti K."/>
            <person name="Lang B.F."/>
            <person name="Lipzen A."/>
            <person name="O'Donnell K."/>
            <person name="Pangilinan J."/>
            <person name="Reynolds N."/>
            <person name="Sandor L."/>
            <person name="Smith M.E."/>
            <person name="Tsang A."/>
            <person name="Grigoriev I.V."/>
            <person name="Stajich J.E."/>
            <person name="Spatafora J.W."/>
        </authorList>
    </citation>
    <scope>NUCLEOTIDE SEQUENCE</scope>
    <source>
        <strain evidence="10">RSA 2281</strain>
    </source>
</reference>
<name>A0AAD5P8S5_9FUNG</name>
<comment type="catalytic activity">
    <reaction evidence="5">
        <text>[phosphatase 2A protein]-C-terminal L-leucine methyl ester + H2O = [phosphatase 2A protein]-C-terminal L-leucine + methanol + H(+)</text>
        <dbReference type="Rhea" id="RHEA:48548"/>
        <dbReference type="Rhea" id="RHEA-COMP:12134"/>
        <dbReference type="Rhea" id="RHEA-COMP:12135"/>
        <dbReference type="ChEBI" id="CHEBI:15377"/>
        <dbReference type="ChEBI" id="CHEBI:15378"/>
        <dbReference type="ChEBI" id="CHEBI:17790"/>
        <dbReference type="ChEBI" id="CHEBI:90516"/>
        <dbReference type="ChEBI" id="CHEBI:90517"/>
        <dbReference type="EC" id="3.1.1.89"/>
    </reaction>
</comment>
<evidence type="ECO:0000256" key="5">
    <source>
        <dbReference type="ARBA" id="ARBA00049203"/>
    </source>
</evidence>
<dbReference type="Proteomes" id="UP001209540">
    <property type="component" value="Unassembled WGS sequence"/>
</dbReference>
<evidence type="ECO:0000256" key="1">
    <source>
        <dbReference type="ARBA" id="ARBA00008645"/>
    </source>
</evidence>
<dbReference type="Pfam" id="PF12697">
    <property type="entry name" value="Abhydrolase_6"/>
    <property type="match status" value="1"/>
</dbReference>
<evidence type="ECO:0000256" key="6">
    <source>
        <dbReference type="PIRNR" id="PIRNR022950"/>
    </source>
</evidence>
<dbReference type="AlphaFoldDB" id="A0AAD5P8S5"/>
<evidence type="ECO:0000256" key="4">
    <source>
        <dbReference type="ARBA" id="ARBA00022801"/>
    </source>
</evidence>
<protein>
    <recommendedName>
        <fullName evidence="2 6">Protein phosphatase methylesterase 1</fullName>
        <shortName evidence="6">PME-1</shortName>
        <ecNumber evidence="6">3.1.1.-</ecNumber>
    </recommendedName>
</protein>
<dbReference type="InterPro" id="IPR016812">
    <property type="entry name" value="PPase_methylesterase_euk"/>
</dbReference>
<evidence type="ECO:0000313" key="10">
    <source>
        <dbReference type="EMBL" id="KAI9247477.1"/>
    </source>
</evidence>
<keyword evidence="4 6" id="KW-0378">Hydrolase</keyword>
<keyword evidence="3 6" id="KW-0719">Serine esterase</keyword>
<evidence type="ECO:0000313" key="11">
    <source>
        <dbReference type="Proteomes" id="UP001209540"/>
    </source>
</evidence>
<sequence>MSALQKELFKKTAPSELDPINNESIIEEEGEENDSVPELTGGASAASLSLKLPTRIKKDRYAPVSWDTYFEEYQDIAIPNTSNTFRVYRIDAQPPNQSHPVFVLHHGAGHSGLSFAMTAHAIKVQTEGQCSIIALDSRGHGDTHTSNDEDYSLETMSNDLVNVIQQLYKEEKPDLILVGHSMGGSVVVDVASKKCLSNVVGVCVLDVVEGSAMDALASMTTILSTRPQQFKSVEQAIQWSQKSGTVHNLKSARVSVPTLVRPIDNDSSTLVWRTDLIKTKPYWTEWFENLSSKFLSCPAAKLLILAGTDRLDKPLMIGQMQGKFQLHIIPEAGHFLQEDEPERTAQCLVEFWKRNKRLVLPPKVPLPNKK</sequence>
<proteinExistence type="inferred from homology"/>
<comment type="caution">
    <text evidence="10">The sequence shown here is derived from an EMBL/GenBank/DDBJ whole genome shotgun (WGS) entry which is preliminary data.</text>
</comment>
<feature type="domain" description="AB hydrolase-1" evidence="9">
    <location>
        <begin position="102"/>
        <end position="346"/>
    </location>
</feature>
<gene>
    <name evidence="10" type="ORF">BDA99DRAFT_526001</name>
</gene>
<evidence type="ECO:0000259" key="9">
    <source>
        <dbReference type="Pfam" id="PF12697"/>
    </source>
</evidence>
<feature type="active site" evidence="7">
    <location>
        <position position="334"/>
    </location>
</feature>
<comment type="function">
    <text evidence="6">Demethylates proteins that have been reversibly carboxymethylated.</text>
</comment>
<evidence type="ECO:0000256" key="7">
    <source>
        <dbReference type="PIRSR" id="PIRSR022950-1"/>
    </source>
</evidence>
<dbReference type="EMBL" id="JAIXMP010000042">
    <property type="protein sequence ID" value="KAI9247477.1"/>
    <property type="molecule type" value="Genomic_DNA"/>
</dbReference>
<dbReference type="PANTHER" id="PTHR14189:SF0">
    <property type="entry name" value="PROTEIN PHOSPHATASE METHYLESTERASE 1"/>
    <property type="match status" value="1"/>
</dbReference>
<dbReference type="InterPro" id="IPR029058">
    <property type="entry name" value="AB_hydrolase_fold"/>
</dbReference>
<dbReference type="InterPro" id="IPR000073">
    <property type="entry name" value="AB_hydrolase_1"/>
</dbReference>
<comment type="similarity">
    <text evidence="1 6">Belongs to the AB hydrolase superfamily.</text>
</comment>
<organism evidence="10 11">
    <name type="scientific">Phascolomyces articulosus</name>
    <dbReference type="NCBI Taxonomy" id="60185"/>
    <lineage>
        <taxon>Eukaryota</taxon>
        <taxon>Fungi</taxon>
        <taxon>Fungi incertae sedis</taxon>
        <taxon>Mucoromycota</taxon>
        <taxon>Mucoromycotina</taxon>
        <taxon>Mucoromycetes</taxon>
        <taxon>Mucorales</taxon>
        <taxon>Lichtheimiaceae</taxon>
        <taxon>Phascolomyces</taxon>
    </lineage>
</organism>
<feature type="active site" evidence="7">
    <location>
        <position position="181"/>
    </location>
</feature>
<dbReference type="PIRSF" id="PIRSF022950">
    <property type="entry name" value="PPase_methylesterase_euk"/>
    <property type="match status" value="1"/>
</dbReference>
<dbReference type="GO" id="GO:0051723">
    <property type="term" value="F:protein methylesterase activity"/>
    <property type="evidence" value="ECO:0007669"/>
    <property type="project" value="UniProtKB-EC"/>
</dbReference>
<reference evidence="10" key="2">
    <citation type="submission" date="2023-02" db="EMBL/GenBank/DDBJ databases">
        <authorList>
            <consortium name="DOE Joint Genome Institute"/>
            <person name="Mondo S.J."/>
            <person name="Chang Y."/>
            <person name="Wang Y."/>
            <person name="Ahrendt S."/>
            <person name="Andreopoulos W."/>
            <person name="Barry K."/>
            <person name="Beard J."/>
            <person name="Benny G.L."/>
            <person name="Blankenship S."/>
            <person name="Bonito G."/>
            <person name="Cuomo C."/>
            <person name="Desiro A."/>
            <person name="Gervers K.A."/>
            <person name="Hundley H."/>
            <person name="Kuo A."/>
            <person name="LaButti K."/>
            <person name="Lang B.F."/>
            <person name="Lipzen A."/>
            <person name="O'Donnell K."/>
            <person name="Pangilinan J."/>
            <person name="Reynolds N."/>
            <person name="Sandor L."/>
            <person name="Smith M.W."/>
            <person name="Tsang A."/>
            <person name="Grigoriev I.V."/>
            <person name="Stajich J.E."/>
            <person name="Spatafora J.W."/>
        </authorList>
    </citation>
    <scope>NUCLEOTIDE SEQUENCE</scope>
    <source>
        <strain evidence="10">RSA 2281</strain>
    </source>
</reference>
<dbReference type="PANTHER" id="PTHR14189">
    <property type="entry name" value="PROTEIN PHOSPHATASE METHYLESTERASE-1 RELATED"/>
    <property type="match status" value="1"/>
</dbReference>
<evidence type="ECO:0000256" key="3">
    <source>
        <dbReference type="ARBA" id="ARBA00022487"/>
    </source>
</evidence>
<evidence type="ECO:0000256" key="8">
    <source>
        <dbReference type="SAM" id="MobiDB-lite"/>
    </source>
</evidence>
<dbReference type="Gene3D" id="3.40.50.1820">
    <property type="entry name" value="alpha/beta hydrolase"/>
    <property type="match status" value="1"/>
</dbReference>
<evidence type="ECO:0000256" key="2">
    <source>
        <dbReference type="ARBA" id="ARBA00020672"/>
    </source>
</evidence>